<sequence>MISTQLVVHLLRNVLVKYAGYVTLICCLSRLFCFSSSELVV</sequence>
<accession>A0A0E9XIY8</accession>
<reference evidence="1" key="2">
    <citation type="journal article" date="2015" name="Fish Shellfish Immunol.">
        <title>Early steps in the European eel (Anguilla anguilla)-Vibrio vulnificus interaction in the gills: Role of the RtxA13 toxin.</title>
        <authorList>
            <person name="Callol A."/>
            <person name="Pajuelo D."/>
            <person name="Ebbesson L."/>
            <person name="Teles M."/>
            <person name="MacKenzie S."/>
            <person name="Amaro C."/>
        </authorList>
    </citation>
    <scope>NUCLEOTIDE SEQUENCE</scope>
</reference>
<organism evidence="1">
    <name type="scientific">Anguilla anguilla</name>
    <name type="common">European freshwater eel</name>
    <name type="synonym">Muraena anguilla</name>
    <dbReference type="NCBI Taxonomy" id="7936"/>
    <lineage>
        <taxon>Eukaryota</taxon>
        <taxon>Metazoa</taxon>
        <taxon>Chordata</taxon>
        <taxon>Craniata</taxon>
        <taxon>Vertebrata</taxon>
        <taxon>Euteleostomi</taxon>
        <taxon>Actinopterygii</taxon>
        <taxon>Neopterygii</taxon>
        <taxon>Teleostei</taxon>
        <taxon>Anguilliformes</taxon>
        <taxon>Anguillidae</taxon>
        <taxon>Anguilla</taxon>
    </lineage>
</organism>
<dbReference type="AlphaFoldDB" id="A0A0E9XIY8"/>
<protein>
    <submittedName>
        <fullName evidence="1">Uncharacterized protein</fullName>
    </submittedName>
</protein>
<reference evidence="1" key="1">
    <citation type="submission" date="2014-11" db="EMBL/GenBank/DDBJ databases">
        <authorList>
            <person name="Amaro Gonzalez C."/>
        </authorList>
    </citation>
    <scope>NUCLEOTIDE SEQUENCE</scope>
</reference>
<evidence type="ECO:0000313" key="1">
    <source>
        <dbReference type="EMBL" id="JAI02698.1"/>
    </source>
</evidence>
<name>A0A0E9XIY8_ANGAN</name>
<dbReference type="EMBL" id="GBXM01005880">
    <property type="protein sequence ID" value="JAI02698.1"/>
    <property type="molecule type" value="Transcribed_RNA"/>
</dbReference>
<proteinExistence type="predicted"/>